<name>A0ACB9Z241_9PEZI</name>
<gene>
    <name evidence="1" type="ORF">F4820DRAFT_420788</name>
</gene>
<dbReference type="Proteomes" id="UP001497700">
    <property type="component" value="Unassembled WGS sequence"/>
</dbReference>
<reference evidence="1 2" key="1">
    <citation type="journal article" date="2022" name="New Phytol.">
        <title>Ecological generalism drives hyperdiversity of secondary metabolite gene clusters in xylarialean endophytes.</title>
        <authorList>
            <person name="Franco M.E.E."/>
            <person name="Wisecaver J.H."/>
            <person name="Arnold A.E."/>
            <person name="Ju Y.M."/>
            <person name="Slot J.C."/>
            <person name="Ahrendt S."/>
            <person name="Moore L.P."/>
            <person name="Eastman K.E."/>
            <person name="Scott K."/>
            <person name="Konkel Z."/>
            <person name="Mondo S.J."/>
            <person name="Kuo A."/>
            <person name="Hayes R.D."/>
            <person name="Haridas S."/>
            <person name="Andreopoulos B."/>
            <person name="Riley R."/>
            <person name="LaButti K."/>
            <person name="Pangilinan J."/>
            <person name="Lipzen A."/>
            <person name="Amirebrahimi M."/>
            <person name="Yan J."/>
            <person name="Adam C."/>
            <person name="Keymanesh K."/>
            <person name="Ng V."/>
            <person name="Louie K."/>
            <person name="Northen T."/>
            <person name="Drula E."/>
            <person name="Henrissat B."/>
            <person name="Hsieh H.M."/>
            <person name="Youens-Clark K."/>
            <person name="Lutzoni F."/>
            <person name="Miadlikowska J."/>
            <person name="Eastwood D.C."/>
            <person name="Hamelin R.C."/>
            <person name="Grigoriev I.V."/>
            <person name="U'Ren J.M."/>
        </authorList>
    </citation>
    <scope>NUCLEOTIDE SEQUENCE [LARGE SCALE GENOMIC DNA]</scope>
    <source>
        <strain evidence="1 2">CBS 119005</strain>
    </source>
</reference>
<organism evidence="1 2">
    <name type="scientific">Hypoxylon rubiginosum</name>
    <dbReference type="NCBI Taxonomy" id="110542"/>
    <lineage>
        <taxon>Eukaryota</taxon>
        <taxon>Fungi</taxon>
        <taxon>Dikarya</taxon>
        <taxon>Ascomycota</taxon>
        <taxon>Pezizomycotina</taxon>
        <taxon>Sordariomycetes</taxon>
        <taxon>Xylariomycetidae</taxon>
        <taxon>Xylariales</taxon>
        <taxon>Hypoxylaceae</taxon>
        <taxon>Hypoxylon</taxon>
    </lineage>
</organism>
<dbReference type="EMBL" id="MU393474">
    <property type="protein sequence ID" value="KAI4865245.1"/>
    <property type="molecule type" value="Genomic_DNA"/>
</dbReference>
<proteinExistence type="predicted"/>
<comment type="caution">
    <text evidence="1">The sequence shown here is derived from an EMBL/GenBank/DDBJ whole genome shotgun (WGS) entry which is preliminary data.</text>
</comment>
<evidence type="ECO:0000313" key="1">
    <source>
        <dbReference type="EMBL" id="KAI4865245.1"/>
    </source>
</evidence>
<protein>
    <submittedName>
        <fullName evidence="1">Kinase-like domain-containing protein</fullName>
    </submittedName>
</protein>
<accession>A0ACB9Z241</accession>
<keyword evidence="2" id="KW-1185">Reference proteome</keyword>
<evidence type="ECO:0000313" key="2">
    <source>
        <dbReference type="Proteomes" id="UP001497700"/>
    </source>
</evidence>
<sequence length="805" mass="90612">MPMSDQFQLHSDIVRDSKLETKIFNSHTQHVFYISGPSARDRRIRKEERWVRDRFLGRGAYGTVYLERCEQGDSSNKLRAVKEIRKFVVEGEELEYTRELEAISKFSHPKYSHCFVHSDGWFETAESVFIAMEYFENGDLQKYLTQPLPETEAKTIASQVLEGLKFMHDNGFVHRDLKPGNIMVVNTGPDWFVKIADFGISKRRQQDVTSLRTINRGTLGFAAPEAMGCMPDNELNSYTASVDMWSLGAVIYRVLTNATPFPNYFALLQYATGKVGFPIEGLQVRSVTDQVQQFIVALMSPDPMKRLDSTAANKHLWIITPLPVMIGHIKSKETTAISVASASWSSATEQTKTRTGKLIDDQKVNQVEERAHDPPGILTVKRVEDITNIRPYGRYCAPFVDECDDESEEICGGSLPRDFPYVLDDANLSPTPISKGSRSSPQPSLYQEENISNVSLNIVEEKATLSNINTILGPPHPNESDGNINGSYTIVGLGKKSKLQVADPKDRSIRAALQSLSGASMSVKVSDDEDYINSESASSSAAEEQLGLESDTDSSFGGDAYDEDNSGHESILLDDEVQSYRDALSRNINCSATFAEIMEILRQGGNRKIPCVYCSIEYDINCGIIEILKCRHWACHCCLIERFALALVSCNFKLQCCNMDITLQPFSRILIDPAINHLWSTGYIRDEGELEGPEDNFVLFLYEKGVLRDPWVVSELEYLTGLNLSNTKVESKSGNDTIEIRTLDLPIRYMEFIEIGRSDIRLKEEEDVVAHLNGQPGRFERHGIPRAETWRWINDSENDYFGMIS</sequence>